<dbReference type="InterPro" id="IPR036264">
    <property type="entry name" value="Bact_exopeptidase_dim_dom"/>
</dbReference>
<keyword evidence="3" id="KW-0378">Hydrolase</keyword>
<dbReference type="SUPFAM" id="SSF55031">
    <property type="entry name" value="Bacterial exopeptidase dimerisation domain"/>
    <property type="match status" value="1"/>
</dbReference>
<sequence length="370" mass="39818">MNVVKTASRLIRAESPSGGEAPAARVLMEEAEALGFRPRLDDAGNVEFTLGEGPFEVLLTGHMDVVPAGEADAWPHPPYGGEVVEGELWGRGAVDMKGALAAMLGAMADLAADPPPGRVRYLAVVQEEVGGLGSRFAAERLRADAAILGEPSNNRLMRGHRGRIEVWADYEGRLAHAARPELGHNPLPDLGRFLAALEAFETAEHPELGPASCTPTYVESRPRATNVVPGLAQVCVDYRFVPGEDPEAILERMRLIAGDASVYVPEAERASGEVTMRYPMVFPPHLVPADHPLLQAALAELKQPEAGIWWFTTDAPYLAASGAVVLGLGPGDPELAHTTRERVPASELERARTLYVRLVRRLLEVLHGKA</sequence>
<dbReference type="OrthoDB" id="9792335at2"/>
<dbReference type="InterPro" id="IPR011650">
    <property type="entry name" value="Peptidase_M20_dimer"/>
</dbReference>
<proteinExistence type="predicted"/>
<protein>
    <submittedName>
        <fullName evidence="6">Acetylornithine deacetylase</fullName>
    </submittedName>
</protein>
<evidence type="ECO:0000256" key="1">
    <source>
        <dbReference type="ARBA" id="ARBA00001947"/>
    </source>
</evidence>
<dbReference type="Pfam" id="PF01546">
    <property type="entry name" value="Peptidase_M20"/>
    <property type="match status" value="1"/>
</dbReference>
<accession>A0A511RGJ2</accession>
<dbReference type="InterPro" id="IPR001261">
    <property type="entry name" value="ArgE/DapE_CS"/>
</dbReference>
<reference evidence="6 7" key="1">
    <citation type="submission" date="2019-07" db="EMBL/GenBank/DDBJ databases">
        <title>Whole genome shotgun sequence of Oceanithermus desulfurans NBRC 100063.</title>
        <authorList>
            <person name="Hosoyama A."/>
            <person name="Uohara A."/>
            <person name="Ohji S."/>
            <person name="Ichikawa N."/>
        </authorList>
    </citation>
    <scope>NUCLEOTIDE SEQUENCE [LARGE SCALE GENOMIC DNA]</scope>
    <source>
        <strain evidence="6 7">NBRC 100063</strain>
    </source>
</reference>
<dbReference type="SUPFAM" id="SSF53187">
    <property type="entry name" value="Zn-dependent exopeptidases"/>
    <property type="match status" value="1"/>
</dbReference>
<dbReference type="InterPro" id="IPR050072">
    <property type="entry name" value="Peptidase_M20A"/>
</dbReference>
<dbReference type="Gene3D" id="3.40.630.10">
    <property type="entry name" value="Zn peptidases"/>
    <property type="match status" value="1"/>
</dbReference>
<comment type="cofactor">
    <cofactor evidence="1">
        <name>Zn(2+)</name>
        <dbReference type="ChEBI" id="CHEBI:29105"/>
    </cofactor>
</comment>
<dbReference type="GO" id="GO:0016787">
    <property type="term" value="F:hydrolase activity"/>
    <property type="evidence" value="ECO:0007669"/>
    <property type="project" value="UniProtKB-KW"/>
</dbReference>
<dbReference type="Proteomes" id="UP000321827">
    <property type="component" value="Unassembled WGS sequence"/>
</dbReference>
<evidence type="ECO:0000256" key="2">
    <source>
        <dbReference type="ARBA" id="ARBA00022723"/>
    </source>
</evidence>
<dbReference type="Pfam" id="PF07687">
    <property type="entry name" value="M20_dimer"/>
    <property type="match status" value="1"/>
</dbReference>
<evidence type="ECO:0000256" key="4">
    <source>
        <dbReference type="ARBA" id="ARBA00022833"/>
    </source>
</evidence>
<dbReference type="PROSITE" id="PS00758">
    <property type="entry name" value="ARGE_DAPE_CPG2_1"/>
    <property type="match status" value="1"/>
</dbReference>
<name>A0A511RGJ2_9DEIN</name>
<dbReference type="GO" id="GO:0046872">
    <property type="term" value="F:metal ion binding"/>
    <property type="evidence" value="ECO:0007669"/>
    <property type="project" value="UniProtKB-KW"/>
</dbReference>
<comment type="caution">
    <text evidence="6">The sequence shown here is derived from an EMBL/GenBank/DDBJ whole genome shotgun (WGS) entry which is preliminary data.</text>
</comment>
<dbReference type="RefSeq" id="WP_147144907.1">
    <property type="nucleotide sequence ID" value="NZ_BJXN01000001.1"/>
</dbReference>
<dbReference type="InterPro" id="IPR002933">
    <property type="entry name" value="Peptidase_M20"/>
</dbReference>
<gene>
    <name evidence="6" type="ORF">ODE01S_02020</name>
</gene>
<evidence type="ECO:0000256" key="3">
    <source>
        <dbReference type="ARBA" id="ARBA00022801"/>
    </source>
</evidence>
<organism evidence="6 7">
    <name type="scientific">Oceanithermus desulfurans NBRC 100063</name>
    <dbReference type="NCBI Taxonomy" id="1227550"/>
    <lineage>
        <taxon>Bacteria</taxon>
        <taxon>Thermotogati</taxon>
        <taxon>Deinococcota</taxon>
        <taxon>Deinococci</taxon>
        <taxon>Thermales</taxon>
        <taxon>Thermaceae</taxon>
        <taxon>Oceanithermus</taxon>
    </lineage>
</organism>
<dbReference type="Gene3D" id="3.30.70.360">
    <property type="match status" value="1"/>
</dbReference>
<dbReference type="AlphaFoldDB" id="A0A511RGJ2"/>
<evidence type="ECO:0000259" key="5">
    <source>
        <dbReference type="Pfam" id="PF07687"/>
    </source>
</evidence>
<dbReference type="EMBL" id="BJXN01000001">
    <property type="protein sequence ID" value="GEM88768.1"/>
    <property type="molecule type" value="Genomic_DNA"/>
</dbReference>
<evidence type="ECO:0000313" key="6">
    <source>
        <dbReference type="EMBL" id="GEM88768.1"/>
    </source>
</evidence>
<keyword evidence="2" id="KW-0479">Metal-binding</keyword>
<dbReference type="PANTHER" id="PTHR43808">
    <property type="entry name" value="ACETYLORNITHINE DEACETYLASE"/>
    <property type="match status" value="1"/>
</dbReference>
<feature type="domain" description="Peptidase M20 dimerisation" evidence="5">
    <location>
        <begin position="159"/>
        <end position="259"/>
    </location>
</feature>
<evidence type="ECO:0000313" key="7">
    <source>
        <dbReference type="Proteomes" id="UP000321827"/>
    </source>
</evidence>
<keyword evidence="4" id="KW-0862">Zinc</keyword>